<proteinExistence type="predicted"/>
<accession>A0A8S5Q5P0</accession>
<protein>
    <submittedName>
        <fullName evidence="1">Uncharacterized protein</fullName>
    </submittedName>
</protein>
<dbReference type="EMBL" id="BK015589">
    <property type="protein sequence ID" value="DAE14631.1"/>
    <property type="molecule type" value="Genomic_DNA"/>
</dbReference>
<reference evidence="1" key="1">
    <citation type="journal article" date="2021" name="Proc. Natl. Acad. Sci. U.S.A.">
        <title>A Catalog of Tens of Thousands of Viruses from Human Metagenomes Reveals Hidden Associations with Chronic Diseases.</title>
        <authorList>
            <person name="Tisza M.J."/>
            <person name="Buck C.B."/>
        </authorList>
    </citation>
    <scope>NUCLEOTIDE SEQUENCE</scope>
    <source>
        <strain evidence="1">CtTRu92</strain>
    </source>
</reference>
<evidence type="ECO:0000313" key="1">
    <source>
        <dbReference type="EMBL" id="DAE14631.1"/>
    </source>
</evidence>
<name>A0A8S5Q5P0_9CAUD</name>
<organism evidence="1">
    <name type="scientific">Myoviridae sp. ctTRu92</name>
    <dbReference type="NCBI Taxonomy" id="2825111"/>
    <lineage>
        <taxon>Viruses</taxon>
        <taxon>Duplodnaviria</taxon>
        <taxon>Heunggongvirae</taxon>
        <taxon>Uroviricota</taxon>
        <taxon>Caudoviricetes</taxon>
    </lineage>
</organism>
<sequence>MFKAGQIYKIESNEFLSICPCNVLEVTKIENIASGSKRIYYLCNKSESSFHSSSYFSTKLRLIKDTNNNSDDSTNKITESKQTNNLTSVRHKALF</sequence>